<feature type="compositionally biased region" description="Polar residues" evidence="1">
    <location>
        <begin position="19"/>
        <end position="30"/>
    </location>
</feature>
<feature type="region of interest" description="Disordered" evidence="1">
    <location>
        <begin position="1"/>
        <end position="35"/>
    </location>
</feature>
<dbReference type="Proteomes" id="UP000478148">
    <property type="component" value="Unassembled WGS sequence"/>
</dbReference>
<dbReference type="EMBL" id="SAIY01000031">
    <property type="protein sequence ID" value="NGM16402.1"/>
    <property type="molecule type" value="Genomic_DNA"/>
</dbReference>
<evidence type="ECO:0008006" key="4">
    <source>
        <dbReference type="Google" id="ProtNLM"/>
    </source>
</evidence>
<feature type="non-terminal residue" evidence="2">
    <location>
        <position position="89"/>
    </location>
</feature>
<evidence type="ECO:0000313" key="3">
    <source>
        <dbReference type="Proteomes" id="UP000478148"/>
    </source>
</evidence>
<comment type="caution">
    <text evidence="2">The sequence shown here is derived from an EMBL/GenBank/DDBJ whole genome shotgun (WGS) entry which is preliminary data.</text>
</comment>
<keyword evidence="3" id="KW-1185">Reference proteome</keyword>
<accession>A0A6M1LDW6</accession>
<name>A0A6M1LDW6_9ACTN</name>
<evidence type="ECO:0000256" key="1">
    <source>
        <dbReference type="SAM" id="MobiDB-lite"/>
    </source>
</evidence>
<gene>
    <name evidence="2" type="ORF">ENC19_29175</name>
</gene>
<feature type="compositionally biased region" description="Low complexity" evidence="1">
    <location>
        <begin position="72"/>
        <end position="89"/>
    </location>
</feature>
<protein>
    <recommendedName>
        <fullName evidence="4">Rho termination factor N-terminal domain-containing protein</fullName>
    </recommendedName>
</protein>
<proteinExistence type="predicted"/>
<evidence type="ECO:0000313" key="2">
    <source>
        <dbReference type="EMBL" id="NGM16402.1"/>
    </source>
</evidence>
<feature type="region of interest" description="Disordered" evidence="1">
    <location>
        <begin position="69"/>
        <end position="89"/>
    </location>
</feature>
<dbReference type="AlphaFoldDB" id="A0A6M1LDW6"/>
<sequence>MAQRSSSGRGGTATRTKRQGGNQTPNTPRISESEIARMRVDDIRGQLRRHGVSGISALRKPELVKTLTKTLRSSGAGRRSSGPAGRAGA</sequence>
<organism evidence="2 3">
    <name type="scientific">Verrucosispora sioxanthis</name>
    <dbReference type="NCBI Taxonomy" id="2499994"/>
    <lineage>
        <taxon>Bacteria</taxon>
        <taxon>Bacillati</taxon>
        <taxon>Actinomycetota</taxon>
        <taxon>Actinomycetes</taxon>
        <taxon>Micromonosporales</taxon>
        <taxon>Micromonosporaceae</taxon>
        <taxon>Micromonospora</taxon>
    </lineage>
</organism>
<reference evidence="2 3" key="1">
    <citation type="submission" date="2020-02" db="EMBL/GenBank/DDBJ databases">
        <title>Draft Genome Sequence of Verrucosispora sp. Strain CWR15, Isolated from Gulf of Mexico Sponge.</title>
        <authorList>
            <person name="Kennedy S.J."/>
            <person name="Cella E."/>
            <person name="Azarian T."/>
            <person name="Baker B.J."/>
            <person name="Shaw L.N."/>
        </authorList>
    </citation>
    <scope>NUCLEOTIDE SEQUENCE [LARGE SCALE GENOMIC DNA]</scope>
    <source>
        <strain evidence="2 3">CWR15</strain>
    </source>
</reference>